<evidence type="ECO:0000313" key="1">
    <source>
        <dbReference type="EMBL" id="MDQ0164802.1"/>
    </source>
</evidence>
<dbReference type="RefSeq" id="WP_307390953.1">
    <property type="nucleotide sequence ID" value="NZ_BAAADK010000018.1"/>
</dbReference>
<dbReference type="Pfam" id="PF01244">
    <property type="entry name" value="Peptidase_M19"/>
    <property type="match status" value="1"/>
</dbReference>
<dbReference type="Proteomes" id="UP001235840">
    <property type="component" value="Unassembled WGS sequence"/>
</dbReference>
<proteinExistence type="predicted"/>
<dbReference type="SUPFAM" id="SSF51556">
    <property type="entry name" value="Metallo-dependent hydrolases"/>
    <property type="match status" value="1"/>
</dbReference>
<dbReference type="GO" id="GO:0016805">
    <property type="term" value="F:dipeptidase activity"/>
    <property type="evidence" value="ECO:0007669"/>
    <property type="project" value="UniProtKB-KW"/>
</dbReference>
<dbReference type="InterPro" id="IPR000180">
    <property type="entry name" value="Dipep_AS"/>
</dbReference>
<dbReference type="CDD" id="cd01301">
    <property type="entry name" value="rDP_like"/>
    <property type="match status" value="1"/>
</dbReference>
<protein>
    <submittedName>
        <fullName evidence="1">Membrane dipeptidase</fullName>
        <ecNumber evidence="1">3.4.13.19</ecNumber>
    </submittedName>
</protein>
<keyword evidence="1" id="KW-0645">Protease</keyword>
<dbReference type="PROSITE" id="PS51365">
    <property type="entry name" value="RENAL_DIPEPTIDASE_2"/>
    <property type="match status" value="1"/>
</dbReference>
<keyword evidence="1" id="KW-0378">Hydrolase</keyword>
<evidence type="ECO:0000313" key="2">
    <source>
        <dbReference type="Proteomes" id="UP001235840"/>
    </source>
</evidence>
<dbReference type="InterPro" id="IPR008257">
    <property type="entry name" value="Pept_M19"/>
</dbReference>
<keyword evidence="1" id="KW-0224">Dipeptidase</keyword>
<dbReference type="Gene3D" id="3.20.20.140">
    <property type="entry name" value="Metal-dependent hydrolases"/>
    <property type="match status" value="1"/>
</dbReference>
<comment type="caution">
    <text evidence="1">The sequence shown here is derived from an EMBL/GenBank/DDBJ whole genome shotgun (WGS) entry which is preliminary data.</text>
</comment>
<organism evidence="1 2">
    <name type="scientific">Caldalkalibacillus horti</name>
    <dbReference type="NCBI Taxonomy" id="77523"/>
    <lineage>
        <taxon>Bacteria</taxon>
        <taxon>Bacillati</taxon>
        <taxon>Bacillota</taxon>
        <taxon>Bacilli</taxon>
        <taxon>Bacillales</taxon>
        <taxon>Bacillaceae</taxon>
        <taxon>Caldalkalibacillus</taxon>
    </lineage>
</organism>
<reference evidence="1 2" key="1">
    <citation type="submission" date="2023-07" db="EMBL/GenBank/DDBJ databases">
        <title>Genomic Encyclopedia of Type Strains, Phase IV (KMG-IV): sequencing the most valuable type-strain genomes for metagenomic binning, comparative biology and taxonomic classification.</title>
        <authorList>
            <person name="Goeker M."/>
        </authorList>
    </citation>
    <scope>NUCLEOTIDE SEQUENCE [LARGE SCALE GENOMIC DNA]</scope>
    <source>
        <strain evidence="1 2">DSM 12751</strain>
    </source>
</reference>
<sequence>MDIFDGHCDVLYKMWKLRDRKLFYQNGDSLQASFARLKEGGVKVQTMAVYVPPDVPKEQRHYIALEMIDILHTEVLSSTHKVELLTSASQLDFINENDDTLYILLSLEGADALQGDLMYLRTYYQLGLRSVGLTWNFRNEAADGVLERNPAGLSTFGLELLREMNEFKISIDISHLSEQGFWDCIEYSKQPLSASHCNARALFNHPRNLYDKQIEAMFAQKGLIGINFVPQFYNETGTDVSVKDVLKQVDYMLTLGGEDYIGFGSDFDGISKTIHGLENASKMADFANILLQHYSASIVQKLLMDNWKNYYKRLWNEV</sequence>
<dbReference type="EMBL" id="JAUSTY010000002">
    <property type="protein sequence ID" value="MDQ0164802.1"/>
    <property type="molecule type" value="Genomic_DNA"/>
</dbReference>
<accession>A0ABT9VUY7</accession>
<gene>
    <name evidence="1" type="ORF">J2S11_000702</name>
</gene>
<name>A0ABT9VUY7_9BACI</name>
<dbReference type="PANTHER" id="PTHR10443:SF12">
    <property type="entry name" value="DIPEPTIDASE"/>
    <property type="match status" value="1"/>
</dbReference>
<dbReference type="EC" id="3.4.13.19" evidence="1"/>
<dbReference type="PANTHER" id="PTHR10443">
    <property type="entry name" value="MICROSOMAL DIPEPTIDASE"/>
    <property type="match status" value="1"/>
</dbReference>
<dbReference type="InterPro" id="IPR032466">
    <property type="entry name" value="Metal_Hydrolase"/>
</dbReference>
<dbReference type="PROSITE" id="PS00869">
    <property type="entry name" value="RENAL_DIPEPTIDASE_1"/>
    <property type="match status" value="1"/>
</dbReference>
<keyword evidence="2" id="KW-1185">Reference proteome</keyword>